<dbReference type="InterPro" id="IPR017871">
    <property type="entry name" value="ABC_transporter-like_CS"/>
</dbReference>
<evidence type="ECO:0000313" key="11">
    <source>
        <dbReference type="Proteomes" id="UP000266178"/>
    </source>
</evidence>
<reference evidence="10 11" key="1">
    <citation type="submission" date="2018-08" db="EMBL/GenBank/DDBJ databases">
        <title>Meiothermus granaticius genome AF-68 sequencing project.</title>
        <authorList>
            <person name="Da Costa M.S."/>
            <person name="Albuquerque L."/>
            <person name="Raposo P."/>
            <person name="Froufe H.J.C."/>
            <person name="Barroso C.S."/>
            <person name="Egas C."/>
        </authorList>
    </citation>
    <scope>NUCLEOTIDE SEQUENCE [LARGE SCALE GENOMIC DNA]</scope>
    <source>
        <strain evidence="10 11">AF-68</strain>
    </source>
</reference>
<dbReference type="GO" id="GO:0016887">
    <property type="term" value="F:ATP hydrolysis activity"/>
    <property type="evidence" value="ECO:0007669"/>
    <property type="project" value="InterPro"/>
</dbReference>
<keyword evidence="11" id="KW-1185">Reference proteome</keyword>
<dbReference type="PANTHER" id="PTHR43790">
    <property type="entry name" value="CARBOHYDRATE TRANSPORT ATP-BINDING PROTEIN MG119-RELATED"/>
    <property type="match status" value="1"/>
</dbReference>
<evidence type="ECO:0000256" key="5">
    <source>
        <dbReference type="ARBA" id="ARBA00022741"/>
    </source>
</evidence>
<dbReference type="EC" id="3.6.3.17" evidence="10"/>
<comment type="caution">
    <text evidence="10">The sequence shown here is derived from an EMBL/GenBank/DDBJ whole genome shotgun (WGS) entry which is preliminary data.</text>
</comment>
<feature type="domain" description="ABC transporter" evidence="9">
    <location>
        <begin position="263"/>
        <end position="506"/>
    </location>
</feature>
<dbReference type="InterPro" id="IPR027417">
    <property type="entry name" value="P-loop_NTPase"/>
</dbReference>
<dbReference type="GO" id="GO:0005524">
    <property type="term" value="F:ATP binding"/>
    <property type="evidence" value="ECO:0007669"/>
    <property type="project" value="UniProtKB-KW"/>
</dbReference>
<dbReference type="Proteomes" id="UP000266178">
    <property type="component" value="Unassembled WGS sequence"/>
</dbReference>
<dbReference type="PROSITE" id="PS50893">
    <property type="entry name" value="ABC_TRANSPORTER_2"/>
    <property type="match status" value="2"/>
</dbReference>
<evidence type="ECO:0000256" key="6">
    <source>
        <dbReference type="ARBA" id="ARBA00022840"/>
    </source>
</evidence>
<keyword evidence="7" id="KW-1278">Translocase</keyword>
<dbReference type="SMART" id="SM00382">
    <property type="entry name" value="AAA"/>
    <property type="match status" value="1"/>
</dbReference>
<dbReference type="PANTHER" id="PTHR43790:SF4">
    <property type="entry name" value="GUANOSINE IMPORT ATP-BINDING PROTEIN NUPO"/>
    <property type="match status" value="1"/>
</dbReference>
<evidence type="ECO:0000256" key="8">
    <source>
        <dbReference type="ARBA" id="ARBA00023136"/>
    </source>
</evidence>
<feature type="domain" description="ABC transporter" evidence="9">
    <location>
        <begin position="11"/>
        <end position="246"/>
    </location>
</feature>
<evidence type="ECO:0000256" key="2">
    <source>
        <dbReference type="ARBA" id="ARBA00022448"/>
    </source>
</evidence>
<keyword evidence="4" id="KW-0677">Repeat</keyword>
<dbReference type="InterPro" id="IPR003593">
    <property type="entry name" value="AAA+_ATPase"/>
</dbReference>
<dbReference type="PROSITE" id="PS00211">
    <property type="entry name" value="ABC_TRANSPORTER_1"/>
    <property type="match status" value="1"/>
</dbReference>
<evidence type="ECO:0000256" key="4">
    <source>
        <dbReference type="ARBA" id="ARBA00022737"/>
    </source>
</evidence>
<name>A0A399FDX5_9DEIN</name>
<organism evidence="10 11">
    <name type="scientific">Meiothermus granaticius NBRC 107808</name>
    <dbReference type="NCBI Taxonomy" id="1227551"/>
    <lineage>
        <taxon>Bacteria</taxon>
        <taxon>Thermotogati</taxon>
        <taxon>Deinococcota</taxon>
        <taxon>Deinococci</taxon>
        <taxon>Thermales</taxon>
        <taxon>Thermaceae</taxon>
        <taxon>Meiothermus</taxon>
    </lineage>
</organism>
<dbReference type="SUPFAM" id="SSF52540">
    <property type="entry name" value="P-loop containing nucleoside triphosphate hydrolases"/>
    <property type="match status" value="2"/>
</dbReference>
<dbReference type="CDD" id="cd03215">
    <property type="entry name" value="ABC_Carb_Monos_II"/>
    <property type="match status" value="1"/>
</dbReference>
<dbReference type="CDD" id="cd03216">
    <property type="entry name" value="ABC_Carb_Monos_I"/>
    <property type="match status" value="1"/>
</dbReference>
<dbReference type="OrthoDB" id="9766104at2"/>
<dbReference type="EMBL" id="QWLB01000001">
    <property type="protein sequence ID" value="RIH94036.1"/>
    <property type="molecule type" value="Genomic_DNA"/>
</dbReference>
<dbReference type="Pfam" id="PF00005">
    <property type="entry name" value="ABC_tran"/>
    <property type="match status" value="2"/>
</dbReference>
<protein>
    <submittedName>
        <fullName evidence="10">Xylose import ATP-binding protein XylG</fullName>
        <ecNumber evidence="10">3.6.3.17</ecNumber>
    </submittedName>
</protein>
<dbReference type="GO" id="GO:0005886">
    <property type="term" value="C:plasma membrane"/>
    <property type="evidence" value="ECO:0007669"/>
    <property type="project" value="UniProtKB-SubCell"/>
</dbReference>
<accession>A0A399FDX5</accession>
<dbReference type="FunFam" id="3.40.50.300:FF:000127">
    <property type="entry name" value="Ribose import ATP-binding protein RbsA"/>
    <property type="match status" value="1"/>
</dbReference>
<keyword evidence="8" id="KW-0472">Membrane</keyword>
<dbReference type="AlphaFoldDB" id="A0A399FDX5"/>
<keyword evidence="3" id="KW-1003">Cell membrane</keyword>
<keyword evidence="2" id="KW-0813">Transport</keyword>
<dbReference type="InterPro" id="IPR050107">
    <property type="entry name" value="ABC_carbohydrate_import_ATPase"/>
</dbReference>
<keyword evidence="5" id="KW-0547">Nucleotide-binding</keyword>
<proteinExistence type="predicted"/>
<sequence length="507" mass="55445">MASQQIGSVALELRDITKRYPLVLANDHISLDVRWGEVLALVGENGAGKSTLMKIVYGLVKPDIGQIFVDGHEVQINAPGDAIAQGIGMVHQHFMLIDPFTVLENVILGAEPGGGRQIDLAQARAEVTALMKDLEFNLPLDTPVEELPVGLQQRVEILKALYRKANILILDEPTAVLTPQEADELFAFLKRFVAQGNAVIFISHKLAEVIKVSDRVTVIRDGRVVGTVPTQETSLPQLARMMVGREVILKVDKKPAQPGKVVLEVEHLSLQGKDHKQRLSDISFQVRAGEIVGIAGIEGNGQTELVEAITGLRHYSGTIKYGGQVLPQNARAVREWGLSHIPEDRNARGLVLDFTTRENSILGDHYRPPNTGFLGFINSRLVEQEAEEIVQEFDVRPRSTDLAARRYSGGNAQKIIVGRELSRKPKVLVAAQPTRGVDIGAIEFIHDNIVNARDQGMGVLLVSADLNEVRSLSDRILVMFEGRIMGELAADEATEEKLGLLMAGIAS</sequence>
<dbReference type="Gene3D" id="3.40.50.300">
    <property type="entry name" value="P-loop containing nucleotide triphosphate hydrolases"/>
    <property type="match status" value="2"/>
</dbReference>
<evidence type="ECO:0000313" key="10">
    <source>
        <dbReference type="EMBL" id="RIH94036.1"/>
    </source>
</evidence>
<gene>
    <name evidence="10" type="primary">xylG_1</name>
    <name evidence="10" type="ORF">Mgrana_00123</name>
</gene>
<keyword evidence="10" id="KW-0378">Hydrolase</keyword>
<keyword evidence="6 10" id="KW-0067">ATP-binding</keyword>
<evidence type="ECO:0000259" key="9">
    <source>
        <dbReference type="PROSITE" id="PS50893"/>
    </source>
</evidence>
<evidence type="ECO:0000256" key="3">
    <source>
        <dbReference type="ARBA" id="ARBA00022475"/>
    </source>
</evidence>
<evidence type="ECO:0000256" key="1">
    <source>
        <dbReference type="ARBA" id="ARBA00004202"/>
    </source>
</evidence>
<dbReference type="InterPro" id="IPR003439">
    <property type="entry name" value="ABC_transporter-like_ATP-bd"/>
</dbReference>
<comment type="subcellular location">
    <subcellularLocation>
        <location evidence="1">Cell membrane</location>
        <topology evidence="1">Peripheral membrane protein</topology>
    </subcellularLocation>
</comment>
<evidence type="ECO:0000256" key="7">
    <source>
        <dbReference type="ARBA" id="ARBA00022967"/>
    </source>
</evidence>
<dbReference type="RefSeq" id="WP_119355661.1">
    <property type="nucleotide sequence ID" value="NZ_BJXM01000036.1"/>
</dbReference>